<comment type="caution">
    <text evidence="3">The sequence shown here is derived from an EMBL/GenBank/DDBJ whole genome shotgun (WGS) entry which is preliminary data.</text>
</comment>
<proteinExistence type="predicted"/>
<protein>
    <recommendedName>
        <fullName evidence="5">PEBP-like protein</fullName>
    </recommendedName>
</protein>
<evidence type="ECO:0008006" key="5">
    <source>
        <dbReference type="Google" id="ProtNLM"/>
    </source>
</evidence>
<dbReference type="InterPro" id="IPR036610">
    <property type="entry name" value="PEBP-like_sf"/>
</dbReference>
<accession>A0A8H5HQC4</accession>
<evidence type="ECO:0000256" key="1">
    <source>
        <dbReference type="SAM" id="MobiDB-lite"/>
    </source>
</evidence>
<dbReference type="EMBL" id="JAACJP010000001">
    <property type="protein sequence ID" value="KAF5387628.1"/>
    <property type="molecule type" value="Genomic_DNA"/>
</dbReference>
<feature type="region of interest" description="Disordered" evidence="1">
    <location>
        <begin position="237"/>
        <end position="266"/>
    </location>
</feature>
<feature type="signal peptide" evidence="2">
    <location>
        <begin position="1"/>
        <end position="17"/>
    </location>
</feature>
<dbReference type="PANTHER" id="PTHR11362">
    <property type="entry name" value="PHOSPHATIDYLETHANOLAMINE-BINDING PROTEIN"/>
    <property type="match status" value="1"/>
</dbReference>
<keyword evidence="4" id="KW-1185">Reference proteome</keyword>
<dbReference type="Pfam" id="PF01161">
    <property type="entry name" value="PBP"/>
    <property type="match status" value="1"/>
</dbReference>
<dbReference type="PANTHER" id="PTHR11362:SF82">
    <property type="entry name" value="PHOSPHATIDYLETHANOLAMINE-BINDING PROTEIN 4"/>
    <property type="match status" value="1"/>
</dbReference>
<evidence type="ECO:0000256" key="2">
    <source>
        <dbReference type="SAM" id="SignalP"/>
    </source>
</evidence>
<dbReference type="InterPro" id="IPR008914">
    <property type="entry name" value="PEBP"/>
</dbReference>
<dbReference type="SUPFAM" id="SSF49777">
    <property type="entry name" value="PEBP-like"/>
    <property type="match status" value="1"/>
</dbReference>
<dbReference type="OrthoDB" id="275748at2759"/>
<dbReference type="Proteomes" id="UP000565441">
    <property type="component" value="Unassembled WGS sequence"/>
</dbReference>
<evidence type="ECO:0000313" key="3">
    <source>
        <dbReference type="EMBL" id="KAF5387628.1"/>
    </source>
</evidence>
<feature type="chain" id="PRO_5034661235" description="PEBP-like protein" evidence="2">
    <location>
        <begin position="18"/>
        <end position="266"/>
    </location>
</feature>
<dbReference type="Gene3D" id="3.90.280.10">
    <property type="entry name" value="PEBP-like"/>
    <property type="match status" value="1"/>
</dbReference>
<dbReference type="InterPro" id="IPR035810">
    <property type="entry name" value="PEBP_euk"/>
</dbReference>
<evidence type="ECO:0000313" key="4">
    <source>
        <dbReference type="Proteomes" id="UP000565441"/>
    </source>
</evidence>
<keyword evidence="2" id="KW-0732">Signal</keyword>
<organism evidence="3 4">
    <name type="scientific">Tricholomella constricta</name>
    <dbReference type="NCBI Taxonomy" id="117010"/>
    <lineage>
        <taxon>Eukaryota</taxon>
        <taxon>Fungi</taxon>
        <taxon>Dikarya</taxon>
        <taxon>Basidiomycota</taxon>
        <taxon>Agaricomycotina</taxon>
        <taxon>Agaricomycetes</taxon>
        <taxon>Agaricomycetidae</taxon>
        <taxon>Agaricales</taxon>
        <taxon>Tricholomatineae</taxon>
        <taxon>Lyophyllaceae</taxon>
        <taxon>Tricholomella</taxon>
    </lineage>
</organism>
<gene>
    <name evidence="3" type="ORF">D9615_000579</name>
</gene>
<dbReference type="AlphaFoldDB" id="A0A8H5HQC4"/>
<sequence length="266" mass="27916">MLFIFALALSLLPVLYAQTNSSPLANVTQAFSQAQIVPDVLPSFAPTALANITFSASTTNQVLNVTPGALLTEPRKNNYSNQCLACRLNDGTETATEPAFSLISSGTAQVANQTYVLALVDPDAPSPQNTSLSQFLHFLGGGFRVNGTSGDPTRLANQSAALMDYFPPTPPAGSPPHRYVLVVYSQPSGFADSAPSFVNVSTPRNNFNLTAFATSVQLGNPVAGNFFLVGPDNSTTTGTMTSAMPTGTETAPPSTGTFAERDWDGR</sequence>
<dbReference type="CDD" id="cd00866">
    <property type="entry name" value="PEBP_euk"/>
    <property type="match status" value="1"/>
</dbReference>
<name>A0A8H5HQC4_9AGAR</name>
<feature type="compositionally biased region" description="Low complexity" evidence="1">
    <location>
        <begin position="237"/>
        <end position="248"/>
    </location>
</feature>
<reference evidence="3 4" key="1">
    <citation type="journal article" date="2020" name="ISME J.">
        <title>Uncovering the hidden diversity of litter-decomposition mechanisms in mushroom-forming fungi.</title>
        <authorList>
            <person name="Floudas D."/>
            <person name="Bentzer J."/>
            <person name="Ahren D."/>
            <person name="Johansson T."/>
            <person name="Persson P."/>
            <person name="Tunlid A."/>
        </authorList>
    </citation>
    <scope>NUCLEOTIDE SEQUENCE [LARGE SCALE GENOMIC DNA]</scope>
    <source>
        <strain evidence="3 4">CBS 661.87</strain>
    </source>
</reference>